<dbReference type="Pfam" id="PF07219">
    <property type="entry name" value="HemY_N"/>
    <property type="match status" value="1"/>
</dbReference>
<dbReference type="GO" id="GO:0016020">
    <property type="term" value="C:membrane"/>
    <property type="evidence" value="ECO:0007669"/>
    <property type="project" value="UniProtKB-SubCell"/>
</dbReference>
<dbReference type="KEGG" id="erw:ERWE_CDS_00800"/>
<reference evidence="7 8" key="1">
    <citation type="journal article" date="2006" name="J. Bacteriol.">
        <title>Comparative genomic analysis of three strains of Ehrlichia ruminantium reveals an active process of genome size plasticity.</title>
        <authorList>
            <person name="Frutos R."/>
            <person name="Viari A."/>
            <person name="Ferraz C."/>
            <person name="Morgat A."/>
            <person name="Eychenie S."/>
            <person name="Kandassami Y."/>
            <person name="Chantal I."/>
            <person name="Bensaid A."/>
            <person name="Coissac E."/>
            <person name="Vachiery N."/>
            <person name="Demaille J."/>
            <person name="Martinez D."/>
        </authorList>
    </citation>
    <scope>NUCLEOTIDE SEQUENCE [LARGE SCALE GENOMIC DNA]</scope>
    <source>
        <strain evidence="7 8">Welgevonden</strain>
    </source>
</reference>
<feature type="domain" description="HemY N-terminal" evidence="6">
    <location>
        <begin position="24"/>
        <end position="105"/>
    </location>
</feature>
<dbReference type="SUPFAM" id="SSF81901">
    <property type="entry name" value="HCP-like"/>
    <property type="match status" value="1"/>
</dbReference>
<comment type="subcellular location">
    <subcellularLocation>
        <location evidence="1">Membrane</location>
    </subcellularLocation>
</comment>
<keyword evidence="3 5" id="KW-1133">Transmembrane helix</keyword>
<sequence>MITSVLIFLVIALTVGLWAIDCDGIVRIEWLNYNIEINILFALCIIAVIFLFVILLIRLVFYVCQCFYGCKKRRQDKRIILLDQGYMHLNCGNIEKADKCITKLHDFDHPSLFLLKGRFYFDSNKYTLAEKYFIQFSKVVPIIDATLGIHILNHIKQIEDQSKQLSLFRKMLEIFYKQAWSPIFKLEICCISRDWNSAIEEMHKIIKLKINVPYDTQETLCILYYALAKQYYTYQKYDDGLYVFDNMKHYSKHRTVITLLRAQLYINTNKKRKAIQLLESEYRISPHPDIAHLYLEIMHHDSQAIHKLYNINSDYYFSIYLIVQDALNLGEYDVAMKHLNNVFKSRTYLSLYFLMLKLKVLVQDYTELLYWTDKASKDAITDQHWQCKKCKCIPIHWNYECDNCKGFNTIVWV</sequence>
<dbReference type="Gene3D" id="1.25.40.10">
    <property type="entry name" value="Tetratricopeptide repeat domain"/>
    <property type="match status" value="1"/>
</dbReference>
<dbReference type="AlphaFoldDB" id="A0A0H3LYJ6"/>
<organism evidence="7 8">
    <name type="scientific">Ehrlichia ruminantium (strain Welgevonden)</name>
    <dbReference type="NCBI Taxonomy" id="254945"/>
    <lineage>
        <taxon>Bacteria</taxon>
        <taxon>Pseudomonadati</taxon>
        <taxon>Pseudomonadota</taxon>
        <taxon>Alphaproteobacteria</taxon>
        <taxon>Rickettsiales</taxon>
        <taxon>Anaplasmataceae</taxon>
        <taxon>Ehrlichia</taxon>
    </lineage>
</organism>
<name>A0A0H3LYJ6_EHRRW</name>
<evidence type="ECO:0000313" key="8">
    <source>
        <dbReference type="Proteomes" id="UP000001021"/>
    </source>
</evidence>
<dbReference type="eggNOG" id="COG3898">
    <property type="taxonomic scope" value="Bacteria"/>
</dbReference>
<protein>
    <recommendedName>
        <fullName evidence="6">HemY N-terminal domain-containing protein</fullName>
    </recommendedName>
</protein>
<dbReference type="Proteomes" id="UP000001021">
    <property type="component" value="Chromosome"/>
</dbReference>
<evidence type="ECO:0000259" key="6">
    <source>
        <dbReference type="Pfam" id="PF07219"/>
    </source>
</evidence>
<dbReference type="InterPro" id="IPR011990">
    <property type="entry name" value="TPR-like_helical_dom_sf"/>
</dbReference>
<evidence type="ECO:0000256" key="2">
    <source>
        <dbReference type="ARBA" id="ARBA00022692"/>
    </source>
</evidence>
<dbReference type="EMBL" id="CR925678">
    <property type="protein sequence ID" value="CAI26574.1"/>
    <property type="molecule type" value="Genomic_DNA"/>
</dbReference>
<evidence type="ECO:0000256" key="1">
    <source>
        <dbReference type="ARBA" id="ARBA00004370"/>
    </source>
</evidence>
<keyword evidence="2 5" id="KW-0812">Transmembrane</keyword>
<feature type="transmembrane region" description="Helical" evidence="5">
    <location>
        <begin position="35"/>
        <end position="68"/>
    </location>
</feature>
<evidence type="ECO:0000256" key="4">
    <source>
        <dbReference type="ARBA" id="ARBA00023136"/>
    </source>
</evidence>
<dbReference type="HOGENOM" id="CLU_055260_0_0_5"/>
<keyword evidence="4 5" id="KW-0472">Membrane</keyword>
<dbReference type="RefSeq" id="WP_011154768.1">
    <property type="nucleotide sequence ID" value="NC_005295.2"/>
</dbReference>
<accession>A0A0H3LYJ6</accession>
<evidence type="ECO:0000313" key="7">
    <source>
        <dbReference type="EMBL" id="CAI26574.1"/>
    </source>
</evidence>
<dbReference type="GeneID" id="33057664"/>
<evidence type="ECO:0000256" key="3">
    <source>
        <dbReference type="ARBA" id="ARBA00022989"/>
    </source>
</evidence>
<proteinExistence type="predicted"/>
<dbReference type="KEGG" id="eru:Erum0840"/>
<dbReference type="SUPFAM" id="SSF48452">
    <property type="entry name" value="TPR-like"/>
    <property type="match status" value="1"/>
</dbReference>
<keyword evidence="8" id="KW-1185">Reference proteome</keyword>
<gene>
    <name evidence="7" type="ordered locus">ERWE_CDS_00800</name>
</gene>
<evidence type="ECO:0000256" key="5">
    <source>
        <dbReference type="SAM" id="Phobius"/>
    </source>
</evidence>
<dbReference type="InterPro" id="IPR010817">
    <property type="entry name" value="HemY_N"/>
</dbReference>